<evidence type="ECO:0000256" key="2">
    <source>
        <dbReference type="ARBA" id="ARBA00011469"/>
    </source>
</evidence>
<evidence type="ECO:0000256" key="12">
    <source>
        <dbReference type="ARBA" id="ARBA00037530"/>
    </source>
</evidence>
<dbReference type="InterPro" id="IPR027417">
    <property type="entry name" value="P-loop_NTPase"/>
</dbReference>
<reference evidence="18 19" key="1">
    <citation type="submission" date="2019-03" db="EMBL/GenBank/DDBJ databases">
        <title>Rhodobacteraceae bacterium SM1902, a new member of the family Rhodobacteraceae isolated from Yantai.</title>
        <authorList>
            <person name="Sun Y."/>
        </authorList>
    </citation>
    <scope>NUCLEOTIDE SEQUENCE [LARGE SCALE GENOMIC DNA]</scope>
    <source>
        <strain evidence="18 19">SM1902</strain>
    </source>
</reference>
<dbReference type="GO" id="GO:0005524">
    <property type="term" value="F:ATP binding"/>
    <property type="evidence" value="ECO:0007669"/>
    <property type="project" value="UniProtKB-KW"/>
</dbReference>
<keyword evidence="6" id="KW-0677">Repeat</keyword>
<dbReference type="FunFam" id="3.40.50.300:FF:000016">
    <property type="entry name" value="Oligopeptide ABC transporter ATP-binding component"/>
    <property type="match status" value="2"/>
</dbReference>
<keyword evidence="7" id="KW-0547">Nucleotide-binding</keyword>
<dbReference type="InterPro" id="IPR003439">
    <property type="entry name" value="ABC_transporter-like_ATP-bd"/>
</dbReference>
<evidence type="ECO:0000256" key="8">
    <source>
        <dbReference type="ARBA" id="ARBA00022801"/>
    </source>
</evidence>
<dbReference type="Proteomes" id="UP000294562">
    <property type="component" value="Unassembled WGS sequence"/>
</dbReference>
<evidence type="ECO:0000313" key="18">
    <source>
        <dbReference type="EMBL" id="TDL90853.1"/>
    </source>
</evidence>
<accession>A0A4R6B5K3</accession>
<dbReference type="GO" id="GO:0055085">
    <property type="term" value="P:transmembrane transport"/>
    <property type="evidence" value="ECO:0007669"/>
    <property type="project" value="UniProtKB-ARBA"/>
</dbReference>
<dbReference type="CDD" id="cd03257">
    <property type="entry name" value="ABC_NikE_OppD_transporters"/>
    <property type="match status" value="2"/>
</dbReference>
<evidence type="ECO:0000256" key="7">
    <source>
        <dbReference type="ARBA" id="ARBA00022741"/>
    </source>
</evidence>
<dbReference type="PROSITE" id="PS50893">
    <property type="entry name" value="ABC_TRANSPORTER_2"/>
    <property type="match status" value="2"/>
</dbReference>
<evidence type="ECO:0000256" key="1">
    <source>
        <dbReference type="ARBA" id="ARBA00004417"/>
    </source>
</evidence>
<dbReference type="EMBL" id="SMZO01000005">
    <property type="protein sequence ID" value="TDL90853.1"/>
    <property type="molecule type" value="Genomic_DNA"/>
</dbReference>
<evidence type="ECO:0000256" key="3">
    <source>
        <dbReference type="ARBA" id="ARBA00022448"/>
    </source>
</evidence>
<keyword evidence="3" id="KW-0813">Transport</keyword>
<dbReference type="Gene3D" id="3.40.50.300">
    <property type="entry name" value="P-loop containing nucleotide triphosphate hydrolases"/>
    <property type="match status" value="2"/>
</dbReference>
<dbReference type="InterPro" id="IPR017871">
    <property type="entry name" value="ABC_transporter-like_CS"/>
</dbReference>
<keyword evidence="9 18" id="KW-0067">ATP-binding</keyword>
<dbReference type="PANTHER" id="PTHR43776:SF15">
    <property type="entry name" value="GLUTATHIONE IMPORT ATP-BINDING PROTEIN GSIA"/>
    <property type="match status" value="1"/>
</dbReference>
<dbReference type="AlphaFoldDB" id="A0A4R6B5K3"/>
<dbReference type="PROSITE" id="PS00211">
    <property type="entry name" value="ABC_TRANSPORTER_1"/>
    <property type="match status" value="2"/>
</dbReference>
<evidence type="ECO:0000256" key="13">
    <source>
        <dbReference type="ARBA" id="ARBA00038416"/>
    </source>
</evidence>
<dbReference type="EC" id="7.4.2.10" evidence="14"/>
<dbReference type="SMART" id="SM00382">
    <property type="entry name" value="AAA"/>
    <property type="match status" value="2"/>
</dbReference>
<dbReference type="Pfam" id="PF08352">
    <property type="entry name" value="oligo_HPY"/>
    <property type="match status" value="2"/>
</dbReference>
<dbReference type="OrthoDB" id="9802264at2"/>
<dbReference type="PANTHER" id="PTHR43776">
    <property type="entry name" value="TRANSPORT ATP-BINDING PROTEIN"/>
    <property type="match status" value="1"/>
</dbReference>
<protein>
    <recommendedName>
        <fullName evidence="15">Glutathione import ATP-binding protein GsiA</fullName>
        <ecNumber evidence="14">7.4.2.10</ecNumber>
    </recommendedName>
</protein>
<evidence type="ECO:0000256" key="5">
    <source>
        <dbReference type="ARBA" id="ARBA00022519"/>
    </source>
</evidence>
<dbReference type="InterPro" id="IPR013563">
    <property type="entry name" value="Oligopep_ABC_C"/>
</dbReference>
<comment type="caution">
    <text evidence="18">The sequence shown here is derived from an EMBL/GenBank/DDBJ whole genome shotgun (WGS) entry which is preliminary data.</text>
</comment>
<organism evidence="18 19">
    <name type="scientific">Meridianimarinicoccus aquatilis</name>
    <dbReference type="NCBI Taxonomy" id="2552766"/>
    <lineage>
        <taxon>Bacteria</taxon>
        <taxon>Pseudomonadati</taxon>
        <taxon>Pseudomonadota</taxon>
        <taxon>Alphaproteobacteria</taxon>
        <taxon>Rhodobacterales</taxon>
        <taxon>Paracoccaceae</taxon>
        <taxon>Meridianimarinicoccus</taxon>
    </lineage>
</organism>
<evidence type="ECO:0000256" key="11">
    <source>
        <dbReference type="ARBA" id="ARBA00023136"/>
    </source>
</evidence>
<name>A0A4R6B5K3_9RHOB</name>
<keyword evidence="11" id="KW-0472">Membrane</keyword>
<keyword evidence="8" id="KW-0378">Hydrolase</keyword>
<keyword evidence="19" id="KW-1185">Reference proteome</keyword>
<feature type="domain" description="ABC transporter" evidence="17">
    <location>
        <begin position="14"/>
        <end position="269"/>
    </location>
</feature>
<keyword evidence="10" id="KW-1278">Translocase</keyword>
<evidence type="ECO:0000256" key="4">
    <source>
        <dbReference type="ARBA" id="ARBA00022475"/>
    </source>
</evidence>
<dbReference type="NCBIfam" id="NF007739">
    <property type="entry name" value="PRK10419.1"/>
    <property type="match status" value="2"/>
</dbReference>
<dbReference type="NCBIfam" id="TIGR01727">
    <property type="entry name" value="oligo_HPY"/>
    <property type="match status" value="1"/>
</dbReference>
<gene>
    <name evidence="18" type="ORF">E2L05_03595</name>
</gene>
<feature type="domain" description="ABC transporter" evidence="17">
    <location>
        <begin position="311"/>
        <end position="562"/>
    </location>
</feature>
<dbReference type="RefSeq" id="WP_133341525.1">
    <property type="nucleotide sequence ID" value="NZ_SMZO01000005.1"/>
</dbReference>
<evidence type="ECO:0000313" key="19">
    <source>
        <dbReference type="Proteomes" id="UP000294562"/>
    </source>
</evidence>
<evidence type="ECO:0000256" key="9">
    <source>
        <dbReference type="ARBA" id="ARBA00022840"/>
    </source>
</evidence>
<dbReference type="GO" id="GO:0016887">
    <property type="term" value="F:ATP hydrolysis activity"/>
    <property type="evidence" value="ECO:0007669"/>
    <property type="project" value="InterPro"/>
</dbReference>
<evidence type="ECO:0000256" key="16">
    <source>
        <dbReference type="ARBA" id="ARBA00047640"/>
    </source>
</evidence>
<dbReference type="InterPro" id="IPR050319">
    <property type="entry name" value="ABC_transp_ATP-bind"/>
</dbReference>
<evidence type="ECO:0000256" key="14">
    <source>
        <dbReference type="ARBA" id="ARBA00039050"/>
    </source>
</evidence>
<comment type="subunit">
    <text evidence="2">The complex is composed of two ATP-binding proteins (GsiA), two transmembrane proteins (GsiC and GsiD) and a solute-binding protein (GsiB).</text>
</comment>
<keyword evidence="4" id="KW-1003">Cell membrane</keyword>
<dbReference type="SUPFAM" id="SSF52540">
    <property type="entry name" value="P-loop containing nucleoside triphosphate hydrolases"/>
    <property type="match status" value="2"/>
</dbReference>
<keyword evidence="5" id="KW-0997">Cell inner membrane</keyword>
<dbReference type="NCBIfam" id="NF008453">
    <property type="entry name" value="PRK11308.1"/>
    <property type="match status" value="2"/>
</dbReference>
<evidence type="ECO:0000259" key="17">
    <source>
        <dbReference type="PROSITE" id="PS50893"/>
    </source>
</evidence>
<dbReference type="Pfam" id="PF00005">
    <property type="entry name" value="ABC_tran"/>
    <property type="match status" value="2"/>
</dbReference>
<dbReference type="GO" id="GO:0015833">
    <property type="term" value="P:peptide transport"/>
    <property type="evidence" value="ECO:0007669"/>
    <property type="project" value="InterPro"/>
</dbReference>
<evidence type="ECO:0000256" key="15">
    <source>
        <dbReference type="ARBA" id="ARBA00041187"/>
    </source>
</evidence>
<comment type="subcellular location">
    <subcellularLocation>
        <location evidence="1">Cell inner membrane</location>
        <topology evidence="1">Peripheral membrane protein</topology>
    </subcellularLocation>
</comment>
<comment type="catalytic activity">
    <reaction evidence="16">
        <text>glutathione(out) + ATP + H2O = glutathione(in) + ADP + phosphate + H(+)</text>
        <dbReference type="Rhea" id="RHEA:29791"/>
        <dbReference type="ChEBI" id="CHEBI:15377"/>
        <dbReference type="ChEBI" id="CHEBI:15378"/>
        <dbReference type="ChEBI" id="CHEBI:30616"/>
        <dbReference type="ChEBI" id="CHEBI:43474"/>
        <dbReference type="ChEBI" id="CHEBI:57925"/>
        <dbReference type="ChEBI" id="CHEBI:456216"/>
        <dbReference type="EC" id="7.4.2.10"/>
    </reaction>
</comment>
<dbReference type="InterPro" id="IPR003593">
    <property type="entry name" value="AAA+_ATPase"/>
</dbReference>
<comment type="function">
    <text evidence="12">Part of the ABC transporter complex GsiABCD involved in glutathione import. Responsible for energy coupling to the transport system.</text>
</comment>
<dbReference type="GO" id="GO:0005886">
    <property type="term" value="C:plasma membrane"/>
    <property type="evidence" value="ECO:0007669"/>
    <property type="project" value="UniProtKB-SubCell"/>
</dbReference>
<sequence length="613" mass="66452">MTDTTASKTPLLCVRDLSVTFGDGPSAARVVDGVSFDLAHNRTLAIVGESGSGKSITSLAILGLLKHLGGRIAGGEMLFQSDVLGRRVNLDQLTENELRQVRGNEIAMIFQEPMTSLNPVYTIGSQMGETLALHQGLSRSNARQKAQEFLDLVRLPNAKRLLDSYPHQLSGGMRQRVMIAMALCCQPKILIADEPTTALDVTIQAQILHIIRDLQAKMRTSVIFISHDMGVVSEMADDVLVMKASKPIEAGGVKEVLSHPKAPYTQELLAAVPRIGSMTGTTMPKLFDIPGQEFAPETVPAKPVDRSKPVLEIEDLTVRFDIRGGLLSRVTHRVHAAEKVSFNIYPGETLALVGESGSGKSTVGKTIQQLQDPVSGAMRFHGQDIFSLPADDRKAFRKQTQYVFQDPYGSLNPRKTVGDSLIEPALVHGLVTSKAEAKDKIADLLVKVGLPADHAGRYPHQFSGGQRQRLCIARALACDPSLIIADEAVSALDVSVQAQVVNLLMQLQAEQGLSYLFITHDMAVVERISHRVAVMYLGQIVEIGSRQQVFENPQHPYTKRLLSAVPVLNPGVRPTRPPLEGEIPSGMRAVGNEPAPVTLKAVSDGHFVAEQAS</sequence>
<evidence type="ECO:0000256" key="10">
    <source>
        <dbReference type="ARBA" id="ARBA00022967"/>
    </source>
</evidence>
<proteinExistence type="inferred from homology"/>
<comment type="similarity">
    <text evidence="13">Belongs to the ABC transporter superfamily. Glutathione importer (TC 3.A.1.5.11) family.</text>
</comment>
<evidence type="ECO:0000256" key="6">
    <source>
        <dbReference type="ARBA" id="ARBA00022737"/>
    </source>
</evidence>